<dbReference type="AlphaFoldDB" id="A0A1A9ZBQ2"/>
<dbReference type="Proteomes" id="UP000092445">
    <property type="component" value="Unassembled WGS sequence"/>
</dbReference>
<evidence type="ECO:0000313" key="4">
    <source>
        <dbReference type="EnsemblMetazoa" id="GPAI009806-PA"/>
    </source>
</evidence>
<protein>
    <recommendedName>
        <fullName evidence="3">Peptidase S1 domain-containing protein</fullName>
    </recommendedName>
</protein>
<feature type="domain" description="Peptidase S1" evidence="3">
    <location>
        <begin position="71"/>
        <end position="324"/>
    </location>
</feature>
<dbReference type="PROSITE" id="PS50240">
    <property type="entry name" value="TRYPSIN_DOM"/>
    <property type="match status" value="1"/>
</dbReference>
<dbReference type="InterPro" id="IPR001314">
    <property type="entry name" value="Peptidase_S1A"/>
</dbReference>
<dbReference type="PANTHER" id="PTHR24252:SF8">
    <property type="entry name" value="ACROSIN"/>
    <property type="match status" value="1"/>
</dbReference>
<dbReference type="InterPro" id="IPR001254">
    <property type="entry name" value="Trypsin_dom"/>
</dbReference>
<dbReference type="PRINTS" id="PR00722">
    <property type="entry name" value="CHYMOTRYPSIN"/>
</dbReference>
<dbReference type="VEuPathDB" id="VectorBase:GPAI009806"/>
<dbReference type="SUPFAM" id="SSF50494">
    <property type="entry name" value="Trypsin-like serine proteases"/>
    <property type="match status" value="1"/>
</dbReference>
<keyword evidence="2" id="KW-1133">Transmembrane helix</keyword>
<dbReference type="CDD" id="cd00190">
    <property type="entry name" value="Tryp_SPc"/>
    <property type="match status" value="1"/>
</dbReference>
<dbReference type="FunFam" id="2.40.10.10:FF:000116">
    <property type="entry name" value="Serine protease P16"/>
    <property type="match status" value="1"/>
</dbReference>
<dbReference type="InterPro" id="IPR018114">
    <property type="entry name" value="TRYPSIN_HIS"/>
</dbReference>
<dbReference type="PROSITE" id="PS00134">
    <property type="entry name" value="TRYPSIN_HIS"/>
    <property type="match status" value="1"/>
</dbReference>
<evidence type="ECO:0000259" key="3">
    <source>
        <dbReference type="PROSITE" id="PS50240"/>
    </source>
</evidence>
<proteinExistence type="predicted"/>
<dbReference type="InterPro" id="IPR043504">
    <property type="entry name" value="Peptidase_S1_PA_chymotrypsin"/>
</dbReference>
<keyword evidence="2" id="KW-0472">Membrane</keyword>
<evidence type="ECO:0000256" key="1">
    <source>
        <dbReference type="ARBA" id="ARBA00023157"/>
    </source>
</evidence>
<dbReference type="PANTHER" id="PTHR24252">
    <property type="entry name" value="ACROSIN-RELATED"/>
    <property type="match status" value="1"/>
</dbReference>
<dbReference type="InterPro" id="IPR009003">
    <property type="entry name" value="Peptidase_S1_PA"/>
</dbReference>
<dbReference type="EnsemblMetazoa" id="GPAI009806-RA">
    <property type="protein sequence ID" value="GPAI009806-PA"/>
    <property type="gene ID" value="GPAI009806"/>
</dbReference>
<evidence type="ECO:0000313" key="5">
    <source>
        <dbReference type="Proteomes" id="UP000092445"/>
    </source>
</evidence>
<organism evidence="4 5">
    <name type="scientific">Glossina pallidipes</name>
    <name type="common">Tsetse fly</name>
    <dbReference type="NCBI Taxonomy" id="7398"/>
    <lineage>
        <taxon>Eukaryota</taxon>
        <taxon>Metazoa</taxon>
        <taxon>Ecdysozoa</taxon>
        <taxon>Arthropoda</taxon>
        <taxon>Hexapoda</taxon>
        <taxon>Insecta</taxon>
        <taxon>Pterygota</taxon>
        <taxon>Neoptera</taxon>
        <taxon>Endopterygota</taxon>
        <taxon>Diptera</taxon>
        <taxon>Brachycera</taxon>
        <taxon>Muscomorpha</taxon>
        <taxon>Hippoboscoidea</taxon>
        <taxon>Glossinidae</taxon>
        <taxon>Glossina</taxon>
    </lineage>
</organism>
<dbReference type="GO" id="GO:0006508">
    <property type="term" value="P:proteolysis"/>
    <property type="evidence" value="ECO:0007669"/>
    <property type="project" value="InterPro"/>
</dbReference>
<dbReference type="GO" id="GO:0004252">
    <property type="term" value="F:serine-type endopeptidase activity"/>
    <property type="evidence" value="ECO:0007669"/>
    <property type="project" value="InterPro"/>
</dbReference>
<reference evidence="4" key="2">
    <citation type="submission" date="2020-05" db="UniProtKB">
        <authorList>
            <consortium name="EnsemblMetazoa"/>
        </authorList>
    </citation>
    <scope>IDENTIFICATION</scope>
    <source>
        <strain evidence="4">IAEA</strain>
    </source>
</reference>
<dbReference type="STRING" id="7398.A0A1A9ZBQ2"/>
<reference evidence="5" key="1">
    <citation type="submission" date="2014-03" db="EMBL/GenBank/DDBJ databases">
        <authorList>
            <person name="Aksoy S."/>
            <person name="Warren W."/>
            <person name="Wilson R.K."/>
        </authorList>
    </citation>
    <scope>NUCLEOTIDE SEQUENCE [LARGE SCALE GENOMIC DNA]</scope>
    <source>
        <strain evidence="5">IAEA</strain>
    </source>
</reference>
<keyword evidence="5" id="KW-1185">Reference proteome</keyword>
<dbReference type="Pfam" id="PF00089">
    <property type="entry name" value="Trypsin"/>
    <property type="match status" value="1"/>
</dbReference>
<sequence>MQKSQVHSVNVKLVLNHLQIVSELQKLNKSFSFTILTLKMWILLMFLAFTNPVWGQIGFSAISCRERRPRIVGGLEATRNEMPHIVSLTRRGGHFCGATIIHEKWVLTAGHCICNGLNRFMKASQIQGVMGLHSISQYLNDVRNKRDGDVTQPLQVNFKNLIPHPKYQCALPENDIALLELMQPLTFSHHIQPSCLIADVGFDSHENELATVSGWGWTNENQYEGERADVLLKASVRIWNNNLCTQSYQLNGRPNSEILDTQLCAGFENGGVDSCWADSGGPLMSKENYLIGIVSTGLGCARPGLPGIYTRVSKYIEWVKSVILNT</sequence>
<dbReference type="Gene3D" id="2.40.10.10">
    <property type="entry name" value="Trypsin-like serine proteases"/>
    <property type="match status" value="1"/>
</dbReference>
<dbReference type="SMART" id="SM00020">
    <property type="entry name" value="Tryp_SPc"/>
    <property type="match status" value="1"/>
</dbReference>
<feature type="transmembrane region" description="Helical" evidence="2">
    <location>
        <begin position="40"/>
        <end position="62"/>
    </location>
</feature>
<evidence type="ECO:0000256" key="2">
    <source>
        <dbReference type="SAM" id="Phobius"/>
    </source>
</evidence>
<keyword evidence="2" id="KW-0812">Transmembrane</keyword>
<name>A0A1A9ZBQ2_GLOPL</name>
<accession>A0A1A9ZBQ2</accession>
<keyword evidence="1" id="KW-1015">Disulfide bond</keyword>